<accession>A0A8X6MSY0</accession>
<reference evidence="1" key="1">
    <citation type="submission" date="2020-08" db="EMBL/GenBank/DDBJ databases">
        <title>Multicomponent nature underlies the extraordinary mechanical properties of spider dragline silk.</title>
        <authorList>
            <person name="Kono N."/>
            <person name="Nakamura H."/>
            <person name="Mori M."/>
            <person name="Yoshida Y."/>
            <person name="Ohtoshi R."/>
            <person name="Malay A.D."/>
            <person name="Moran D.A.P."/>
            <person name="Tomita M."/>
            <person name="Numata K."/>
            <person name="Arakawa K."/>
        </authorList>
    </citation>
    <scope>NUCLEOTIDE SEQUENCE</scope>
</reference>
<dbReference type="EMBL" id="BMAW01096706">
    <property type="protein sequence ID" value="GFS76111.1"/>
    <property type="molecule type" value="Genomic_DNA"/>
</dbReference>
<proteinExistence type="predicted"/>
<name>A0A8X6MSY0_NEPPI</name>
<dbReference type="Proteomes" id="UP000887013">
    <property type="component" value="Unassembled WGS sequence"/>
</dbReference>
<dbReference type="AlphaFoldDB" id="A0A8X6MSY0"/>
<comment type="caution">
    <text evidence="1">The sequence shown here is derived from an EMBL/GenBank/DDBJ whole genome shotgun (WGS) entry which is preliminary data.</text>
</comment>
<protein>
    <submittedName>
        <fullName evidence="1">Uncharacterized protein</fullName>
    </submittedName>
</protein>
<evidence type="ECO:0000313" key="1">
    <source>
        <dbReference type="EMBL" id="GFS76111.1"/>
    </source>
</evidence>
<organism evidence="1 2">
    <name type="scientific">Nephila pilipes</name>
    <name type="common">Giant wood spider</name>
    <name type="synonym">Nephila maculata</name>
    <dbReference type="NCBI Taxonomy" id="299642"/>
    <lineage>
        <taxon>Eukaryota</taxon>
        <taxon>Metazoa</taxon>
        <taxon>Ecdysozoa</taxon>
        <taxon>Arthropoda</taxon>
        <taxon>Chelicerata</taxon>
        <taxon>Arachnida</taxon>
        <taxon>Araneae</taxon>
        <taxon>Araneomorphae</taxon>
        <taxon>Entelegynae</taxon>
        <taxon>Araneoidea</taxon>
        <taxon>Nephilidae</taxon>
        <taxon>Nephila</taxon>
    </lineage>
</organism>
<evidence type="ECO:0000313" key="2">
    <source>
        <dbReference type="Proteomes" id="UP000887013"/>
    </source>
</evidence>
<sequence>MFRIAESRLVSNTFLGGKRKDEKGTSHPYLVVVCLWVLRNNIRIAVGDYAGVPGMRCCLQNIPGPQRHHVM</sequence>
<gene>
    <name evidence="1" type="ORF">NPIL_4121</name>
</gene>
<keyword evidence="2" id="KW-1185">Reference proteome</keyword>